<dbReference type="SUPFAM" id="SSF56112">
    <property type="entry name" value="Protein kinase-like (PK-like)"/>
    <property type="match status" value="1"/>
</dbReference>
<dbReference type="PROSITE" id="PS00108">
    <property type="entry name" value="PROTEIN_KINASE_ST"/>
    <property type="match status" value="1"/>
</dbReference>
<feature type="region of interest" description="Disordered" evidence="1">
    <location>
        <begin position="541"/>
        <end position="566"/>
    </location>
</feature>
<dbReference type="GO" id="GO:0004674">
    <property type="term" value="F:protein serine/threonine kinase activity"/>
    <property type="evidence" value="ECO:0007669"/>
    <property type="project" value="TreeGrafter"/>
</dbReference>
<protein>
    <recommendedName>
        <fullName evidence="2">Protein kinase domain-containing protein</fullName>
    </recommendedName>
</protein>
<dbReference type="SMART" id="SM00220">
    <property type="entry name" value="S_TKc"/>
    <property type="match status" value="1"/>
</dbReference>
<dbReference type="InterPro" id="IPR000719">
    <property type="entry name" value="Prot_kinase_dom"/>
</dbReference>
<evidence type="ECO:0000259" key="2">
    <source>
        <dbReference type="PROSITE" id="PS50011"/>
    </source>
</evidence>
<feature type="compositionally biased region" description="Low complexity" evidence="1">
    <location>
        <begin position="553"/>
        <end position="564"/>
    </location>
</feature>
<dbReference type="EnsemblMetazoa" id="AMAM007184-RA">
    <property type="protein sequence ID" value="AMAM007184-PA"/>
    <property type="gene ID" value="AMAM007184"/>
</dbReference>
<evidence type="ECO:0000256" key="1">
    <source>
        <dbReference type="SAM" id="MobiDB-lite"/>
    </source>
</evidence>
<dbReference type="InterPro" id="IPR008271">
    <property type="entry name" value="Ser/Thr_kinase_AS"/>
</dbReference>
<dbReference type="InterPro" id="IPR011009">
    <property type="entry name" value="Kinase-like_dom_sf"/>
</dbReference>
<dbReference type="GO" id="GO:0005737">
    <property type="term" value="C:cytoplasm"/>
    <property type="evidence" value="ECO:0007669"/>
    <property type="project" value="TreeGrafter"/>
</dbReference>
<dbReference type="PROSITE" id="PS50011">
    <property type="entry name" value="PROTEIN_KINASE_DOM"/>
    <property type="match status" value="1"/>
</dbReference>
<name>A0A182SHZ3_9DIPT</name>
<dbReference type="AlphaFoldDB" id="A0A182SHZ3"/>
<reference evidence="4" key="1">
    <citation type="submission" date="2013-09" db="EMBL/GenBank/DDBJ databases">
        <title>The Genome Sequence of Anopheles maculatus species B.</title>
        <authorList>
            <consortium name="The Broad Institute Genomics Platform"/>
            <person name="Neafsey D.E."/>
            <person name="Besansky N."/>
            <person name="Howell P."/>
            <person name="Walton C."/>
            <person name="Young S.K."/>
            <person name="Zeng Q."/>
            <person name="Gargeya S."/>
            <person name="Fitzgerald M."/>
            <person name="Haas B."/>
            <person name="Abouelleil A."/>
            <person name="Allen A.W."/>
            <person name="Alvarado L."/>
            <person name="Arachchi H.M."/>
            <person name="Berlin A.M."/>
            <person name="Chapman S.B."/>
            <person name="Gainer-Dewar J."/>
            <person name="Goldberg J."/>
            <person name="Griggs A."/>
            <person name="Gujja S."/>
            <person name="Hansen M."/>
            <person name="Howarth C."/>
            <person name="Imamovic A."/>
            <person name="Ireland A."/>
            <person name="Larimer J."/>
            <person name="McCowan C."/>
            <person name="Murphy C."/>
            <person name="Pearson M."/>
            <person name="Poon T.W."/>
            <person name="Priest M."/>
            <person name="Roberts A."/>
            <person name="Saif S."/>
            <person name="Shea T."/>
            <person name="Sisk P."/>
            <person name="Sykes S."/>
            <person name="Wortman J."/>
            <person name="Nusbaum C."/>
            <person name="Birren B."/>
        </authorList>
    </citation>
    <scope>NUCLEOTIDE SEQUENCE [LARGE SCALE GENOMIC DNA]</scope>
    <source>
        <strain evidence="4">maculatus3</strain>
    </source>
</reference>
<feature type="compositionally biased region" description="Basic and acidic residues" evidence="1">
    <location>
        <begin position="451"/>
        <end position="465"/>
    </location>
</feature>
<keyword evidence="4" id="KW-1185">Reference proteome</keyword>
<feature type="region of interest" description="Disordered" evidence="1">
    <location>
        <begin position="360"/>
        <end position="386"/>
    </location>
</feature>
<dbReference type="Proteomes" id="UP000075901">
    <property type="component" value="Unassembled WGS sequence"/>
</dbReference>
<feature type="compositionally biased region" description="Basic and acidic residues" evidence="1">
    <location>
        <begin position="361"/>
        <end position="386"/>
    </location>
</feature>
<dbReference type="Pfam" id="PF00069">
    <property type="entry name" value="Pkinase"/>
    <property type="match status" value="1"/>
</dbReference>
<evidence type="ECO:0000313" key="4">
    <source>
        <dbReference type="Proteomes" id="UP000075901"/>
    </source>
</evidence>
<feature type="domain" description="Protein kinase" evidence="2">
    <location>
        <begin position="32"/>
        <end position="453"/>
    </location>
</feature>
<organism evidence="3 4">
    <name type="scientific">Anopheles maculatus</name>
    <dbReference type="NCBI Taxonomy" id="74869"/>
    <lineage>
        <taxon>Eukaryota</taxon>
        <taxon>Metazoa</taxon>
        <taxon>Ecdysozoa</taxon>
        <taxon>Arthropoda</taxon>
        <taxon>Hexapoda</taxon>
        <taxon>Insecta</taxon>
        <taxon>Pterygota</taxon>
        <taxon>Neoptera</taxon>
        <taxon>Endopterygota</taxon>
        <taxon>Diptera</taxon>
        <taxon>Nematocera</taxon>
        <taxon>Culicoidea</taxon>
        <taxon>Culicidae</taxon>
        <taxon>Anophelinae</taxon>
        <taxon>Anopheles</taxon>
        <taxon>Anopheles maculatus group</taxon>
    </lineage>
</organism>
<accession>A0A182SHZ3</accession>
<reference evidence="3" key="2">
    <citation type="submission" date="2020-05" db="UniProtKB">
        <authorList>
            <consortium name="EnsemblMetazoa"/>
        </authorList>
    </citation>
    <scope>IDENTIFICATION</scope>
    <source>
        <strain evidence="3">maculatus3</strain>
    </source>
</reference>
<feature type="region of interest" description="Disordered" evidence="1">
    <location>
        <begin position="438"/>
        <end position="489"/>
    </location>
</feature>
<feature type="region of interest" description="Disordered" evidence="1">
    <location>
        <begin position="276"/>
        <end position="315"/>
    </location>
</feature>
<dbReference type="VEuPathDB" id="VectorBase:AMAM007184"/>
<dbReference type="InterPro" id="IPR053235">
    <property type="entry name" value="Ser_Thr_kinase"/>
</dbReference>
<sequence>MEAGNENDPQDDAAIVRNPTHCKAEITMEKMSNSPFLSATGTMGEILLQRIKRPAPKTSTRSPWGVKNLSKRHDSTVPIFYKELLVQEAELIRNLACANIVGAVSSDSLVECKRNLAIEYCLSDLADILAQRYKENLGPLEAPKAIKASFDILSALDYLHTSVLMMHGDLKSFNVLVVGEFEAVKVCGLGPMSKTLNPDGTLDQDTTIDNETIGVGLWSAPEVFSANNANITSKADIFSFGLVVFEMLVCIPPHTFPEILDVVIAAPKEIMKVRNSQKGEDFSGSAKEFDDDTDELEDGTKHNSEEDTEKGNALGTTKKTCFARKRQPTVGGYQKAGADAIKKLKYDEVIIDLLDEEEPTKDEATKKDDSIGKENEPLKNEDNTIRDDNNTVGLIKEDKLSLEKGNDLMDQGLAPEVNEMSQTAPAIIDKKIVESPLKVESSNESLQPAHDGNEKTADDLNKAEEPTPTVDSSTETTPPVGLNANVTGDEIPKSNLTILKAESLMVGLASNEKQPENTEMPVSTELPEDSSDVVMVIDSSDEENDALPNNAYEVDSSDSSIHSYSSEDEDVLQYSEEFGESDEEYDAADDDIAYAEPPEDDDWDIEANFLNYGCLGTRPPIPTETTYGEEYNILLEMFYVCTYHDYALRPSAAQLLKAYQDSKPDQH</sequence>
<dbReference type="GO" id="GO:0005524">
    <property type="term" value="F:ATP binding"/>
    <property type="evidence" value="ECO:0007669"/>
    <property type="project" value="InterPro"/>
</dbReference>
<proteinExistence type="predicted"/>
<dbReference type="PANTHER" id="PTHR24361">
    <property type="entry name" value="MITOGEN-ACTIVATED KINASE KINASE KINASE"/>
    <property type="match status" value="1"/>
</dbReference>
<dbReference type="Gene3D" id="1.10.510.10">
    <property type="entry name" value="Transferase(Phosphotransferase) domain 1"/>
    <property type="match status" value="1"/>
</dbReference>
<evidence type="ECO:0000313" key="3">
    <source>
        <dbReference type="EnsemblMetazoa" id="AMAM007184-PA"/>
    </source>
</evidence>